<dbReference type="InterPro" id="IPR036570">
    <property type="entry name" value="HORMA_dom_sf"/>
</dbReference>
<dbReference type="Pfam" id="PF02301">
    <property type="entry name" value="HORMA"/>
    <property type="match status" value="1"/>
</dbReference>
<feature type="region of interest" description="Disordered" evidence="2">
    <location>
        <begin position="132"/>
        <end position="164"/>
    </location>
</feature>
<accession>A0A7S9KLT8</accession>
<evidence type="ECO:0000313" key="4">
    <source>
        <dbReference type="EMBL" id="QPG94659.1"/>
    </source>
</evidence>
<sequence length="296" mass="31495">MSLAGDREASGSDDADAANTNATAASLAPSQAAFLLSSFTNFLTVALHSILYHRKLYPAATFLTARAYNLPVLQSRHPGVCAWIRDAVAATAQQIRLGAARHICLVVHAPRSLDVVERWIFDVQSFPASWGADKDWPPQPGVDFDSSAHVNRDAAPGQDTVNPTDVHEALRGALSRLSHAGRSRPPLPDGCTFTLGVELRDQAVAAPIRHPQLWIPSQPSLQAPAENRPELGRARGGISTTPIRSVQAGPLFFECWVEQGKGSLDAVADKASVTPTFSSTFQSSGAADVTSSSLKS</sequence>
<dbReference type="EMBL" id="CP031385">
    <property type="protein sequence ID" value="QPG94659.1"/>
    <property type="molecule type" value="Genomic_DNA"/>
</dbReference>
<organism evidence="4 5">
    <name type="scientific">Epichloe festucae (strain Fl1)</name>
    <dbReference type="NCBI Taxonomy" id="877507"/>
    <lineage>
        <taxon>Eukaryota</taxon>
        <taxon>Fungi</taxon>
        <taxon>Dikarya</taxon>
        <taxon>Ascomycota</taxon>
        <taxon>Pezizomycotina</taxon>
        <taxon>Sordariomycetes</taxon>
        <taxon>Hypocreomycetidae</taxon>
        <taxon>Hypocreales</taxon>
        <taxon>Clavicipitaceae</taxon>
        <taxon>Epichloe</taxon>
    </lineage>
</organism>
<dbReference type="InterPro" id="IPR003511">
    <property type="entry name" value="HORMA_dom"/>
</dbReference>
<dbReference type="AlphaFoldDB" id="A0A7S9KLT8"/>
<dbReference type="OrthoDB" id="21254at2759"/>
<evidence type="ECO:0000256" key="1">
    <source>
        <dbReference type="ARBA" id="ARBA00010348"/>
    </source>
</evidence>
<dbReference type="Gene3D" id="3.30.900.10">
    <property type="entry name" value="HORMA domain"/>
    <property type="match status" value="1"/>
</dbReference>
<comment type="similarity">
    <text evidence="1">Belongs to the MAD2 family.</text>
</comment>
<gene>
    <name evidence="4" type="ORF">C2857_006651</name>
</gene>
<name>A0A7S9KLT8_EPIFF</name>
<reference evidence="4 5" key="1">
    <citation type="journal article" date="2018" name="PLoS Genet.">
        <title>Repeat elements organise 3D genome structure and mediate transcription in the filamentous fungus Epichloe festucae.</title>
        <authorList>
            <person name="Winter D.J."/>
            <person name="Ganley A.R.D."/>
            <person name="Young C.A."/>
            <person name="Liachko I."/>
            <person name="Schardl C.L."/>
            <person name="Dupont P.Y."/>
            <person name="Berry D."/>
            <person name="Ram A."/>
            <person name="Scott B."/>
            <person name="Cox M.P."/>
        </authorList>
    </citation>
    <scope>NUCLEOTIDE SEQUENCE [LARGE SCALE GENOMIC DNA]</scope>
    <source>
        <strain evidence="4 5">Fl1</strain>
    </source>
</reference>
<proteinExistence type="inferred from homology"/>
<evidence type="ECO:0000313" key="5">
    <source>
        <dbReference type="Proteomes" id="UP000594364"/>
    </source>
</evidence>
<evidence type="ECO:0000259" key="3">
    <source>
        <dbReference type="PROSITE" id="PS50815"/>
    </source>
</evidence>
<dbReference type="Proteomes" id="UP000594364">
    <property type="component" value="Chromosome 1"/>
</dbReference>
<dbReference type="InterPro" id="IPR045091">
    <property type="entry name" value="Mad2-like"/>
</dbReference>
<dbReference type="GO" id="GO:0016035">
    <property type="term" value="C:zeta DNA polymerase complex"/>
    <property type="evidence" value="ECO:0007669"/>
    <property type="project" value="TreeGrafter"/>
</dbReference>
<evidence type="ECO:0000256" key="2">
    <source>
        <dbReference type="SAM" id="MobiDB-lite"/>
    </source>
</evidence>
<feature type="domain" description="HORMA" evidence="3">
    <location>
        <begin position="33"/>
        <end position="257"/>
    </location>
</feature>
<protein>
    <recommendedName>
        <fullName evidence="3">HORMA domain-containing protein</fullName>
    </recommendedName>
</protein>
<keyword evidence="5" id="KW-1185">Reference proteome</keyword>
<dbReference type="PROSITE" id="PS50815">
    <property type="entry name" value="HORMA"/>
    <property type="match status" value="1"/>
</dbReference>
<dbReference type="PANTHER" id="PTHR11842:SF10">
    <property type="entry name" value="MITOTIC SPINDLE ASSEMBLY CHECKPOINT PROTEIN MAD2B"/>
    <property type="match status" value="1"/>
</dbReference>
<dbReference type="PANTHER" id="PTHR11842">
    <property type="entry name" value="MITOTIC SPINDLE ASSEMBLY CHECKPOINT PROTEIN MAD2"/>
    <property type="match status" value="1"/>
</dbReference>
<dbReference type="SUPFAM" id="SSF56019">
    <property type="entry name" value="The spindle assembly checkpoint protein mad2"/>
    <property type="match status" value="1"/>
</dbReference>